<keyword evidence="2" id="KW-1185">Reference proteome</keyword>
<dbReference type="PANTHER" id="PTHR46060">
    <property type="entry name" value="MARINER MOS1 TRANSPOSASE-LIKE PROTEIN"/>
    <property type="match status" value="1"/>
</dbReference>
<dbReference type="EMBL" id="JAKMXF010000011">
    <property type="protein sequence ID" value="KAI6661437.1"/>
    <property type="molecule type" value="Genomic_DNA"/>
</dbReference>
<protein>
    <recommendedName>
        <fullName evidence="3">Transposase</fullName>
    </recommendedName>
</protein>
<comment type="caution">
    <text evidence="1">The sequence shown here is derived from an EMBL/GenBank/DDBJ whole genome shotgun (WGS) entry which is preliminary data.</text>
</comment>
<accession>A0AAV7KJ39</accession>
<proteinExistence type="predicted"/>
<evidence type="ECO:0000313" key="2">
    <source>
        <dbReference type="Proteomes" id="UP001165289"/>
    </source>
</evidence>
<dbReference type="PANTHER" id="PTHR46060:SF1">
    <property type="entry name" value="MARINER MOS1 TRANSPOSASE-LIKE PROTEIN"/>
    <property type="match status" value="1"/>
</dbReference>
<dbReference type="InterPro" id="IPR052709">
    <property type="entry name" value="Transposase-MT_Hybrid"/>
</dbReference>
<evidence type="ECO:0000313" key="1">
    <source>
        <dbReference type="EMBL" id="KAI6661437.1"/>
    </source>
</evidence>
<dbReference type="Proteomes" id="UP001165289">
    <property type="component" value="Unassembled WGS sequence"/>
</dbReference>
<gene>
    <name evidence="1" type="ORF">LOD99_13309</name>
</gene>
<name>A0AAV7KJ39_9METZ</name>
<evidence type="ECO:0008006" key="3">
    <source>
        <dbReference type="Google" id="ProtNLM"/>
    </source>
</evidence>
<dbReference type="InterPro" id="IPR036397">
    <property type="entry name" value="RNaseH_sf"/>
</dbReference>
<organism evidence="1 2">
    <name type="scientific">Oopsacas minuta</name>
    <dbReference type="NCBI Taxonomy" id="111878"/>
    <lineage>
        <taxon>Eukaryota</taxon>
        <taxon>Metazoa</taxon>
        <taxon>Porifera</taxon>
        <taxon>Hexactinellida</taxon>
        <taxon>Hexasterophora</taxon>
        <taxon>Lyssacinosida</taxon>
        <taxon>Leucopsacidae</taxon>
        <taxon>Oopsacas</taxon>
    </lineage>
</organism>
<dbReference type="GO" id="GO:0003676">
    <property type="term" value="F:nucleic acid binding"/>
    <property type="evidence" value="ECO:0007669"/>
    <property type="project" value="InterPro"/>
</dbReference>
<dbReference type="Gene3D" id="3.30.420.10">
    <property type="entry name" value="Ribonuclease H-like superfamily/Ribonuclease H"/>
    <property type="match status" value="1"/>
</dbReference>
<sequence>MFIDAYGPVAQIPVPKENDSIRMVCRYVPERNWESLSNTTTAYKNSRNQTFHDNARPHVSKYVREVIEDIGFGTIEHPPYSPDLSSCHFWLFPELENIPDDG</sequence>
<dbReference type="AlphaFoldDB" id="A0AAV7KJ39"/>
<reference evidence="1 2" key="1">
    <citation type="journal article" date="2023" name="BMC Biol.">
        <title>The compact genome of the sponge Oopsacas minuta (Hexactinellida) is lacking key metazoan core genes.</title>
        <authorList>
            <person name="Santini S."/>
            <person name="Schenkelaars Q."/>
            <person name="Jourda C."/>
            <person name="Duchesne M."/>
            <person name="Belahbib H."/>
            <person name="Rocher C."/>
            <person name="Selva M."/>
            <person name="Riesgo A."/>
            <person name="Vervoort M."/>
            <person name="Leys S.P."/>
            <person name="Kodjabachian L."/>
            <person name="Le Bivic A."/>
            <person name="Borchiellini C."/>
            <person name="Claverie J.M."/>
            <person name="Renard E."/>
        </authorList>
    </citation>
    <scope>NUCLEOTIDE SEQUENCE [LARGE SCALE GENOMIC DNA]</scope>
    <source>
        <strain evidence="1">SPO-2</strain>
    </source>
</reference>